<feature type="compositionally biased region" description="Pro residues" evidence="1">
    <location>
        <begin position="522"/>
        <end position="532"/>
    </location>
</feature>
<dbReference type="EMBL" id="KZ107841">
    <property type="protein sequence ID" value="OSS51192.1"/>
    <property type="molecule type" value="Genomic_DNA"/>
</dbReference>
<feature type="region of interest" description="Disordered" evidence="1">
    <location>
        <begin position="521"/>
        <end position="554"/>
    </location>
</feature>
<feature type="region of interest" description="Disordered" evidence="1">
    <location>
        <begin position="480"/>
        <end position="508"/>
    </location>
</feature>
<evidence type="ECO:0000313" key="2">
    <source>
        <dbReference type="EMBL" id="OSS51192.1"/>
    </source>
</evidence>
<keyword evidence="3" id="KW-1185">Reference proteome</keyword>
<feature type="region of interest" description="Disordered" evidence="1">
    <location>
        <begin position="185"/>
        <end position="211"/>
    </location>
</feature>
<dbReference type="AlphaFoldDB" id="A0A1Y2M5B0"/>
<name>A0A1Y2M5B0_EPING</name>
<feature type="compositionally biased region" description="Polar residues" evidence="1">
    <location>
        <begin position="27"/>
        <end position="51"/>
    </location>
</feature>
<dbReference type="Proteomes" id="UP000193240">
    <property type="component" value="Unassembled WGS sequence"/>
</dbReference>
<feature type="compositionally biased region" description="Basic and acidic residues" evidence="1">
    <location>
        <begin position="197"/>
        <end position="211"/>
    </location>
</feature>
<reference evidence="2 3" key="1">
    <citation type="journal article" date="2017" name="Genome Announc.">
        <title>Genome sequence of the saprophytic ascomycete Epicoccum nigrum ICMP 19927 strain isolated from New Zealand.</title>
        <authorList>
            <person name="Fokin M."/>
            <person name="Fleetwood D."/>
            <person name="Weir B.S."/>
            <person name="Villas-Boas S.G."/>
        </authorList>
    </citation>
    <scope>NUCLEOTIDE SEQUENCE [LARGE SCALE GENOMIC DNA]</scope>
    <source>
        <strain evidence="2 3">ICMP 19927</strain>
    </source>
</reference>
<accession>A0A1Y2M5B0</accession>
<feature type="region of interest" description="Disordered" evidence="1">
    <location>
        <begin position="385"/>
        <end position="418"/>
    </location>
</feature>
<evidence type="ECO:0000256" key="1">
    <source>
        <dbReference type="SAM" id="MobiDB-lite"/>
    </source>
</evidence>
<evidence type="ECO:0000313" key="3">
    <source>
        <dbReference type="Proteomes" id="UP000193240"/>
    </source>
</evidence>
<feature type="compositionally biased region" description="Polar residues" evidence="1">
    <location>
        <begin position="540"/>
        <end position="551"/>
    </location>
</feature>
<protein>
    <submittedName>
        <fullName evidence="2">Uncharacterized protein</fullName>
    </submittedName>
</protein>
<gene>
    <name evidence="2" type="ORF">B5807_04157</name>
</gene>
<dbReference type="InParanoid" id="A0A1Y2M5B0"/>
<feature type="region of interest" description="Disordered" evidence="1">
    <location>
        <begin position="1"/>
        <end position="70"/>
    </location>
</feature>
<proteinExistence type="predicted"/>
<organism evidence="2 3">
    <name type="scientific">Epicoccum nigrum</name>
    <name type="common">Soil fungus</name>
    <name type="synonym">Epicoccum purpurascens</name>
    <dbReference type="NCBI Taxonomy" id="105696"/>
    <lineage>
        <taxon>Eukaryota</taxon>
        <taxon>Fungi</taxon>
        <taxon>Dikarya</taxon>
        <taxon>Ascomycota</taxon>
        <taxon>Pezizomycotina</taxon>
        <taxon>Dothideomycetes</taxon>
        <taxon>Pleosporomycetidae</taxon>
        <taxon>Pleosporales</taxon>
        <taxon>Pleosporineae</taxon>
        <taxon>Didymellaceae</taxon>
        <taxon>Epicoccum</taxon>
    </lineage>
</organism>
<feature type="compositionally biased region" description="Basic and acidic residues" evidence="1">
    <location>
        <begin position="53"/>
        <end position="70"/>
    </location>
</feature>
<sequence>MSLPRMKKRFQDLRAESKRQGKLSAESLASNQQQNDDVQLSRTAPASTAIGNQHDRTLGHGDTSHGEPTRKRDCIQQWLAHQKQRQKRCLERVKHNYRGHHRDSMFDEEDIEQELSRASAEANSIIKGPDGEPIDQRVIDHFFMLHQSSGSAWRDSVQWERHSAICLRRQCDVCQSDRFLTKRCTWQPSSPSSARPDPPKDPKPSEKPKLSKEINFRIPRWHLEPRKRKINRGKSVDRTGEFQDKDTSLFTGDELMHIFEALETPRARFAKQQPEQPTPNLAIRDRIQRIRNKPVICTFVNKRLDPNKIPVPAVPDLKPGDSKNFNIALPAHQTGRPYSPCPLEEGRLPFPLCRGRIMPPTPELKPEQCIESVTEPLQLAAPRQEIPDGGLFPMSPLDSPNPSTTNLQRQNRRRQTSHDALCQAGQAGLRQTIRLVGPCAQKLLLAWPLDQPPAPEPESEALKSPPIVAETAAKAISRHTNNHNHNNKSGYGFPPTPPDSRHNSETFPSGFVYTSYSLKVPAPEPTPMPPGPADRDWNTCRLSDTTGSSSPDCLVYVNPREGRIRRGSGMGIFR</sequence>
<feature type="compositionally biased region" description="Basic and acidic residues" evidence="1">
    <location>
        <begin position="9"/>
        <end position="19"/>
    </location>
</feature>